<dbReference type="Proteomes" id="UP000275408">
    <property type="component" value="Unassembled WGS sequence"/>
</dbReference>
<comment type="caution">
    <text evidence="1">The sequence shown here is derived from an EMBL/GenBank/DDBJ whole genome shotgun (WGS) entry which is preliminary data.</text>
</comment>
<reference evidence="1 2" key="1">
    <citation type="journal article" date="2018" name="Sci. Rep.">
        <title>Comparative analysis of the Pocillopora damicornis genome highlights role of immune system in coral evolution.</title>
        <authorList>
            <person name="Cunning R."/>
            <person name="Bay R.A."/>
            <person name="Gillette P."/>
            <person name="Baker A.C."/>
            <person name="Traylor-Knowles N."/>
        </authorList>
    </citation>
    <scope>NUCLEOTIDE SEQUENCE [LARGE SCALE GENOMIC DNA]</scope>
    <source>
        <strain evidence="1">RSMAS</strain>
        <tissue evidence="1">Whole animal</tissue>
    </source>
</reference>
<name>A0A3M6U9S2_POCDA</name>
<dbReference type="EMBL" id="RCHS01001951">
    <property type="protein sequence ID" value="RMX50435.1"/>
    <property type="molecule type" value="Genomic_DNA"/>
</dbReference>
<protein>
    <submittedName>
        <fullName evidence="1">Uncharacterized protein</fullName>
    </submittedName>
</protein>
<gene>
    <name evidence="1" type="ORF">pdam_00023933</name>
</gene>
<feature type="non-terminal residue" evidence="1">
    <location>
        <position position="1"/>
    </location>
</feature>
<sequence>ESFHGVQGCVGKHSTLLHPRRITIASTTSTMTENPMGGQGKGVKPLSVNLNPANNDWVKAKGHGKMVETYAFLNSGLKHLEKLNCKGTKTRQSLTTLHGENEPIECSLVSLEVFDLRKKTT</sequence>
<feature type="non-terminal residue" evidence="1">
    <location>
        <position position="121"/>
    </location>
</feature>
<organism evidence="1 2">
    <name type="scientific">Pocillopora damicornis</name>
    <name type="common">Cauliflower coral</name>
    <name type="synonym">Millepora damicornis</name>
    <dbReference type="NCBI Taxonomy" id="46731"/>
    <lineage>
        <taxon>Eukaryota</taxon>
        <taxon>Metazoa</taxon>
        <taxon>Cnidaria</taxon>
        <taxon>Anthozoa</taxon>
        <taxon>Hexacorallia</taxon>
        <taxon>Scleractinia</taxon>
        <taxon>Astrocoeniina</taxon>
        <taxon>Pocilloporidae</taxon>
        <taxon>Pocillopora</taxon>
    </lineage>
</organism>
<dbReference type="AlphaFoldDB" id="A0A3M6U9S2"/>
<evidence type="ECO:0000313" key="2">
    <source>
        <dbReference type="Proteomes" id="UP000275408"/>
    </source>
</evidence>
<keyword evidence="2" id="KW-1185">Reference proteome</keyword>
<evidence type="ECO:0000313" key="1">
    <source>
        <dbReference type="EMBL" id="RMX50435.1"/>
    </source>
</evidence>
<proteinExistence type="predicted"/>
<accession>A0A3M6U9S2</accession>